<evidence type="ECO:0000313" key="1">
    <source>
        <dbReference type="Proteomes" id="UP000095286"/>
    </source>
</evidence>
<proteinExistence type="predicted"/>
<protein>
    <submittedName>
        <fullName evidence="2">Methionine aminopeptidase</fullName>
    </submittedName>
</protein>
<name>A0AC35U3B0_9BILA</name>
<dbReference type="Proteomes" id="UP000095286">
    <property type="component" value="Unplaced"/>
</dbReference>
<dbReference type="WBParaSite" id="RSKR_0000672000.1">
    <property type="protein sequence ID" value="RSKR_0000672000.1"/>
    <property type="gene ID" value="RSKR_0000672000"/>
</dbReference>
<sequence length="346" mass="39025">MLPTKFINKVKDHSEDTIDQAIFELMQGQRMYEETFKGFRYTGKTKRCPVSGKRIVPGHIMRPDYAKNTEGIPKSEIAMDKVKAPKILNDDEIECMRVSGKLGRKIMNEIAGMIDVGVKTEDIDVLVHELCIQNECYPSPLNYYKFPKSVCTSVNEIICHGIPDEYVLKDGDTCNVDVTIYKNGFHGDLNETFLIGTKVTEEDIFLVDTAYKCLSEAIAVVKPGAKYNQIGKAIQKVCDESHLFSCKEYEGHGCHSLFHTSPRIRHFANNKPGVMKEGHCFTIEPMINKTSHDSIIWPDDWTVATCDGTSSAAFEHTLLVTENGCEVLTRSNDGTPWYQKQLAKYC</sequence>
<organism evidence="1 2">
    <name type="scientific">Rhabditophanes sp. KR3021</name>
    <dbReference type="NCBI Taxonomy" id="114890"/>
    <lineage>
        <taxon>Eukaryota</taxon>
        <taxon>Metazoa</taxon>
        <taxon>Ecdysozoa</taxon>
        <taxon>Nematoda</taxon>
        <taxon>Chromadorea</taxon>
        <taxon>Rhabditida</taxon>
        <taxon>Tylenchina</taxon>
        <taxon>Panagrolaimomorpha</taxon>
        <taxon>Strongyloidoidea</taxon>
        <taxon>Alloionematidae</taxon>
        <taxon>Rhabditophanes</taxon>
    </lineage>
</organism>
<evidence type="ECO:0000313" key="2">
    <source>
        <dbReference type="WBParaSite" id="RSKR_0000672000.1"/>
    </source>
</evidence>
<accession>A0AC35U3B0</accession>
<reference evidence="2" key="1">
    <citation type="submission" date="2016-11" db="UniProtKB">
        <authorList>
            <consortium name="WormBaseParasite"/>
        </authorList>
    </citation>
    <scope>IDENTIFICATION</scope>
    <source>
        <strain evidence="2">KR3021</strain>
    </source>
</reference>